<dbReference type="EMBL" id="RIBP01000001">
    <property type="protein sequence ID" value="TRZ39837.1"/>
    <property type="molecule type" value="Genomic_DNA"/>
</dbReference>
<feature type="transmembrane region" description="Helical" evidence="1">
    <location>
        <begin position="21"/>
        <end position="38"/>
    </location>
</feature>
<keyword evidence="1" id="KW-0812">Transmembrane</keyword>
<evidence type="ECO:0000313" key="2">
    <source>
        <dbReference type="EMBL" id="TRZ39837.1"/>
    </source>
</evidence>
<accession>A0A553SS63</accession>
<feature type="transmembrane region" description="Helical" evidence="1">
    <location>
        <begin position="163"/>
        <end position="180"/>
    </location>
</feature>
<keyword evidence="1" id="KW-0472">Membrane</keyword>
<keyword evidence="1" id="KW-1133">Transmembrane helix</keyword>
<comment type="caution">
    <text evidence="2">The sequence shown here is derived from an EMBL/GenBank/DDBJ whole genome shotgun (WGS) entry which is preliminary data.</text>
</comment>
<dbReference type="Proteomes" id="UP000319837">
    <property type="component" value="Unassembled WGS sequence"/>
</dbReference>
<gene>
    <name evidence="2" type="ORF">CEQ21_02510</name>
</gene>
<dbReference type="AlphaFoldDB" id="A0A553SS63"/>
<evidence type="ECO:0000256" key="1">
    <source>
        <dbReference type="SAM" id="Phobius"/>
    </source>
</evidence>
<protein>
    <submittedName>
        <fullName evidence="2">Uncharacterized protein</fullName>
    </submittedName>
</protein>
<feature type="transmembrane region" description="Helical" evidence="1">
    <location>
        <begin position="58"/>
        <end position="78"/>
    </location>
</feature>
<feature type="transmembrane region" description="Helical" evidence="1">
    <location>
        <begin position="186"/>
        <end position="205"/>
    </location>
</feature>
<feature type="transmembrane region" description="Helical" evidence="1">
    <location>
        <begin position="99"/>
        <end position="120"/>
    </location>
</feature>
<sequence length="211" mass="23655">MLYTVFYCVMLLIIVKKLTRSPILSLFFLLPVVIGLLYDNGVITIGRFLGESNLNEQLNILRFLLHGLFTPFLTFYAWAAVNKTNISLTRSISFKIAPYVLTTILIIVELYKEIIGLQIAPKWEYGVLTYSSVNSGGPPIMVIVVAIILLIASIIVLVKQKWVWFFIGSLVMIVMNAIKLPVNSGAITNLSEVILIMSLLATSLFQARNRQ</sequence>
<name>A0A553SS63_NIACI</name>
<proteinExistence type="predicted"/>
<organism evidence="2 3">
    <name type="scientific">Niallia circulans</name>
    <name type="common">Bacillus circulans</name>
    <dbReference type="NCBI Taxonomy" id="1397"/>
    <lineage>
        <taxon>Bacteria</taxon>
        <taxon>Bacillati</taxon>
        <taxon>Bacillota</taxon>
        <taxon>Bacilli</taxon>
        <taxon>Bacillales</taxon>
        <taxon>Bacillaceae</taxon>
        <taxon>Niallia</taxon>
    </lineage>
</organism>
<reference evidence="3" key="1">
    <citation type="submission" date="2018-10" db="EMBL/GenBank/DDBJ databases">
        <title>FDA dAtabase for Regulatory Grade micrObial Sequences (FDA-ARGOS): Supporting development and validation of Infectious Disease Dx tests.</title>
        <authorList>
            <person name="Minogue T."/>
            <person name="Wolcott M."/>
            <person name="Wasieloski L."/>
            <person name="Aguilar W."/>
            <person name="Moore D."/>
            <person name="Tallon L."/>
            <person name="Sadzewicz L."/>
            <person name="Sengamalay N."/>
            <person name="Ott S."/>
            <person name="Godinez A."/>
            <person name="Nagaraj S."/>
            <person name="Vavikolanu K."/>
            <person name="Vyas G."/>
            <person name="Nadendla S."/>
            <person name="George J."/>
            <person name="Sichtig H."/>
        </authorList>
    </citation>
    <scope>NUCLEOTIDE SEQUENCE [LARGE SCALE GENOMIC DNA]</scope>
    <source>
        <strain evidence="3">FDAARGOS_343</strain>
    </source>
</reference>
<feature type="transmembrane region" description="Helical" evidence="1">
    <location>
        <begin position="140"/>
        <end position="158"/>
    </location>
</feature>
<evidence type="ECO:0000313" key="3">
    <source>
        <dbReference type="Proteomes" id="UP000319837"/>
    </source>
</evidence>